<comment type="caution">
    <text evidence="5">The sequence shown here is derived from an EMBL/GenBank/DDBJ whole genome shotgun (WGS) entry which is preliminary data.</text>
</comment>
<reference evidence="5 6" key="1">
    <citation type="submission" date="2023-08" db="EMBL/GenBank/DDBJ databases">
        <title>The draft genome sequence of Paracraurococcus sp. LOR1-02.</title>
        <authorList>
            <person name="Kingkaew E."/>
            <person name="Tanasupawat S."/>
        </authorList>
    </citation>
    <scope>NUCLEOTIDE SEQUENCE [LARGE SCALE GENOMIC DNA]</scope>
    <source>
        <strain evidence="5 6">LOR1-02</strain>
    </source>
</reference>
<dbReference type="RefSeq" id="WP_305107165.1">
    <property type="nucleotide sequence ID" value="NZ_JAUTWS010000045.1"/>
</dbReference>
<sequence length="1889" mass="188558">MNLNVLLRGQSNSIVLGQEAGAALTARIEQLLGFDGKADTVTLLFKPYDAGDKYTSVSGTSLIGDWLKPTTTNGQQGWEQQAYEKALVNYVTSLPADQRDDPTVVLWLHSEYDSGNATLTAATWEDAVRYDASLVRAAFNAGLSTSNPISYVFVEPIPLDSNGAADPGAQAIRTGMADLAADGSFGARLTAENDDLAMNGVFEGAGGHMSQADADLVAERAARSIAEAFGVYAKDGSPVKLGGGNIDDTGPVAVQAQRSAAGQVTVTLKFDGAASLQALDADAATGIGWQAIAGSTVLKATGVALGAGNTLVVSFGTDLPVGAKIYYGYGDTHLLGTSGPATGNAIYDDQGMPLRTPVAGLVIDGAVVQPGVTVPGTDGADNLAAGTGGDTVIGGKGDDVLTAGAGADTFVFSLGDGNDTVFDFKPGVDKISFGAGITDADIQIFPFSQDGLEGLGILYGPNGDGIVLAGVTALGPNDLAFAPPPVQPPTLRQGTTGDDNLAAGGGGDTLVGGQGNDFLAAGAGADEFRFSLGDGNDWIDGFKPGTDHIVFGPGITADLVRIEALNLGVDGLAIYYGTGTDAVFLAGVTALGANDITYGAPVVQPPTLRQGTAGDDNLAAGGGGDTLVGGQGNDFLAAGAGADEFRFSLGDGNDWIDGFKSGTDHIVFGPGITADLVRVEALNLGVDGLAVYYGTGTDAVFLAGVTALGANDITYGAPVVQPPTLRQGTTGDDNLAAGGGGDTLVGGQGNDTMAAGAGADEFRFSLGDGNDWVDGFKPGTDHIVFGPGITADLVRIEPLNLGVDGLAVYYGTGTDAVFLAGVTALGANDITYGAPVVQPPTLRQGTTGDDTLAAGGGGDTLVGGQGNDIMAAGAGADEFRFSLGDGNDWIDGFKPGTDHIVFGPGITADLVRVEPLKLGVDGLAVYYGTGTDAVFLAGVTALGANDITYDAPVVQPPTLRQGTTGDDTLAAGNGGDTLVGGQGNDTMAAGAGADEFRFSLGDGTDRIDGFKSGTDHIVFGPGITADLVRMEATTLSGTAGLAVHYGTGTDAVFLAGVTALGANDITYGAPVVQPPTLRQGTTGDDTLAAGNGGDTLVGGQGNDTMAASAGADEFRFSLGDGTDRIDGFKSGTDHIVFGPGITADLVRMEAATLSGTAGLAVHYGNGTDSIFLAGVTALGANDVTYGAPVVQPPTLRQGTTGDDTLAAGNGGDTLVGGQGNDTMAAGAGADEFRFSLGDGTDRIDGFKSGTDHIVFGPGITADLVRMEAATLSGTAGLAVHYGNGTDSIFLAGVTALGANDVTYGAPVVQPPTLRQGTTGDDTLAAGNGGDTLVGGQGNDTMAAGAGADEFRFSLGDGTDRIDGFKSGTDHIVFGPGITADLVRMEAATLSGTAGLAVHYGTGTDAVFLAGVTALGANDVTYGAAVTPPDTGSGGTGGGTGGGGTGGGSTGGDTPGGGQGGGDPVGSGGGDGPSQPPATLPNFAVTSGGVTTQVQAVAYAGTLAGLQYQYTGTDAAETVTGTTGHDLISLGGGDDQASGGAGNDRLEGGAGRDVAVFSGTSAQTVLLHNADGSWTATGPDGTDTLFGFEVARFSDGDRALHTVIRDFTGTGTSDILLRGADGSVEQWQMDGVAHVGGGALQSPGAGWKVAATGDFDGDGRADILWRQDDGLAAINRMDGTQVLGGGVFGFAAPSWSVVGTGDFNGDGHADILWRDAGGGIAQWWMNGTTYIGGDGFGIVDPAWRVAAIADFNGDGKSDLAWQHANGTISIWLMDGINYAGGGVVGYPGANWQVVGAADFNADGKADLLLRDMQGGGVAEWWMDGATLAGGDGFAVLDQSWQVAGVADYDGNGKADILWRHDSGALSIWQMDGLHGTASYLGTTGPAWTVI</sequence>
<keyword evidence="2" id="KW-0964">Secreted</keyword>
<organism evidence="5 6">
    <name type="scientific">Paracraurococcus lichenis</name>
    <dbReference type="NCBI Taxonomy" id="3064888"/>
    <lineage>
        <taxon>Bacteria</taxon>
        <taxon>Pseudomonadati</taxon>
        <taxon>Pseudomonadota</taxon>
        <taxon>Alphaproteobacteria</taxon>
        <taxon>Acetobacterales</taxon>
        <taxon>Roseomonadaceae</taxon>
        <taxon>Paracraurococcus</taxon>
    </lineage>
</organism>
<evidence type="ECO:0000256" key="2">
    <source>
        <dbReference type="ARBA" id="ARBA00022525"/>
    </source>
</evidence>
<dbReference type="Gene3D" id="2.150.10.10">
    <property type="entry name" value="Serralysin-like metalloprotease, C-terminal"/>
    <property type="match status" value="9"/>
</dbReference>
<dbReference type="InterPro" id="IPR050557">
    <property type="entry name" value="RTX_toxin/Mannuronan_C5-epim"/>
</dbReference>
<accession>A0ABT9E8B9</accession>
<name>A0ABT9E8B9_9PROT</name>
<keyword evidence="3" id="KW-0732">Signal</keyword>
<dbReference type="InterPro" id="IPR028994">
    <property type="entry name" value="Integrin_alpha_N"/>
</dbReference>
<dbReference type="PANTHER" id="PTHR38340">
    <property type="entry name" value="S-LAYER PROTEIN"/>
    <property type="match status" value="1"/>
</dbReference>
<feature type="region of interest" description="Disordered" evidence="4">
    <location>
        <begin position="1427"/>
        <end position="1483"/>
    </location>
</feature>
<dbReference type="Pfam" id="PF00353">
    <property type="entry name" value="HemolysinCabind"/>
    <property type="match status" value="10"/>
</dbReference>
<dbReference type="PRINTS" id="PR00313">
    <property type="entry name" value="CABNDNGRPT"/>
</dbReference>
<dbReference type="SUPFAM" id="SSF69318">
    <property type="entry name" value="Integrin alpha N-terminal domain"/>
    <property type="match status" value="2"/>
</dbReference>
<evidence type="ECO:0000256" key="1">
    <source>
        <dbReference type="ARBA" id="ARBA00004613"/>
    </source>
</evidence>
<dbReference type="Proteomes" id="UP001243009">
    <property type="component" value="Unassembled WGS sequence"/>
</dbReference>
<keyword evidence="6" id="KW-1185">Reference proteome</keyword>
<protein>
    <submittedName>
        <fullName evidence="5">FG-GAP-like repeat-containing protein</fullName>
    </submittedName>
</protein>
<dbReference type="InterPro" id="IPR018511">
    <property type="entry name" value="Hemolysin-typ_Ca-bd_CS"/>
</dbReference>
<dbReference type="InterPro" id="IPR001343">
    <property type="entry name" value="Hemolysn_Ca-bd"/>
</dbReference>
<evidence type="ECO:0000313" key="6">
    <source>
        <dbReference type="Proteomes" id="UP001243009"/>
    </source>
</evidence>
<evidence type="ECO:0000313" key="5">
    <source>
        <dbReference type="EMBL" id="MDO9712310.1"/>
    </source>
</evidence>
<dbReference type="SUPFAM" id="SSF51120">
    <property type="entry name" value="beta-Roll"/>
    <property type="match status" value="9"/>
</dbReference>
<comment type="subcellular location">
    <subcellularLocation>
        <location evidence="1">Secreted</location>
    </subcellularLocation>
</comment>
<dbReference type="PROSITE" id="PS00330">
    <property type="entry name" value="HEMOLYSIN_CALCIUM"/>
    <property type="match status" value="8"/>
</dbReference>
<evidence type="ECO:0000256" key="4">
    <source>
        <dbReference type="SAM" id="MobiDB-lite"/>
    </source>
</evidence>
<evidence type="ECO:0000256" key="3">
    <source>
        <dbReference type="ARBA" id="ARBA00022729"/>
    </source>
</evidence>
<gene>
    <name evidence="5" type="ORF">Q7A36_28465</name>
</gene>
<dbReference type="InterPro" id="IPR013517">
    <property type="entry name" value="FG-GAP"/>
</dbReference>
<proteinExistence type="predicted"/>
<feature type="compositionally biased region" description="Gly residues" evidence="4">
    <location>
        <begin position="1431"/>
        <end position="1471"/>
    </location>
</feature>
<dbReference type="InterPro" id="IPR011049">
    <property type="entry name" value="Serralysin-like_metalloprot_C"/>
</dbReference>
<dbReference type="EMBL" id="JAUTWS010000045">
    <property type="protein sequence ID" value="MDO9712310.1"/>
    <property type="molecule type" value="Genomic_DNA"/>
</dbReference>
<dbReference type="PANTHER" id="PTHR38340:SF1">
    <property type="entry name" value="S-LAYER PROTEIN"/>
    <property type="match status" value="1"/>
</dbReference>
<dbReference type="Pfam" id="PF13517">
    <property type="entry name" value="FG-GAP_3"/>
    <property type="match status" value="2"/>
</dbReference>